<protein>
    <submittedName>
        <fullName evidence="1">Uncharacterized protein</fullName>
    </submittedName>
</protein>
<sequence length="69" mass="7721">MRRASNAAAHGSTDARLAAESMRAHRFGQWRVTHPMLHRNAFAGRRKTCICILYVIECSSSTNAFKGSR</sequence>
<reference evidence="1 2" key="1">
    <citation type="submission" date="2017-11" db="EMBL/GenBank/DDBJ databases">
        <title>Molecular characterization of Burkholderia pseudomallei and closely related isolates from Vietnam.</title>
        <authorList>
            <person name="Ustinov D.V."/>
            <person name="Antonov A.S."/>
            <person name="Avdusheva E.F."/>
            <person name="Shpak I.M."/>
            <person name="Zakharova I.B."/>
            <person name="Thi L.A."/>
            <person name="Teteryatnikova N."/>
            <person name="Lopasteyskaya Y.A."/>
            <person name="Kuzyutina J.A."/>
            <person name="Ngo T.N."/>
            <person name="Victorov D.V."/>
        </authorList>
    </citation>
    <scope>NUCLEOTIDE SEQUENCE [LARGE SCALE GENOMIC DNA]</scope>
    <source>
        <strain evidence="1 2">V1512</strain>
    </source>
</reference>
<evidence type="ECO:0000313" key="1">
    <source>
        <dbReference type="EMBL" id="PJO64256.1"/>
    </source>
</evidence>
<dbReference type="Proteomes" id="UP000231878">
    <property type="component" value="Unassembled WGS sequence"/>
</dbReference>
<proteinExistence type="predicted"/>
<evidence type="ECO:0000313" key="2">
    <source>
        <dbReference type="Proteomes" id="UP000231878"/>
    </source>
</evidence>
<organism evidence="1 2">
    <name type="scientific">Burkholderia pseudomallei</name>
    <name type="common">Pseudomonas pseudomallei</name>
    <dbReference type="NCBI Taxonomy" id="28450"/>
    <lineage>
        <taxon>Bacteria</taxon>
        <taxon>Pseudomonadati</taxon>
        <taxon>Pseudomonadota</taxon>
        <taxon>Betaproteobacteria</taxon>
        <taxon>Burkholderiales</taxon>
        <taxon>Burkholderiaceae</taxon>
        <taxon>Burkholderia</taxon>
        <taxon>pseudomallei group</taxon>
    </lineage>
</organism>
<accession>A0AAX0U6P0</accession>
<dbReference type="EMBL" id="PHRB01000023">
    <property type="protein sequence ID" value="PJO64256.1"/>
    <property type="molecule type" value="Genomic_DNA"/>
</dbReference>
<comment type="caution">
    <text evidence="1">The sequence shown here is derived from an EMBL/GenBank/DDBJ whole genome shotgun (WGS) entry which is preliminary data.</text>
</comment>
<name>A0AAX0U6P0_BURPE</name>
<gene>
    <name evidence="1" type="ORF">CWD88_21655</name>
</gene>
<dbReference type="AlphaFoldDB" id="A0AAX0U6P0"/>